<feature type="chain" id="PRO_5045613241" description="Alpha amylase inhibitor" evidence="1">
    <location>
        <begin position="32"/>
        <end position="107"/>
    </location>
</feature>
<evidence type="ECO:0008006" key="4">
    <source>
        <dbReference type="Google" id="ProtNLM"/>
    </source>
</evidence>
<gene>
    <name evidence="2" type="ORF">ACFOX0_10505</name>
</gene>
<evidence type="ECO:0000313" key="3">
    <source>
        <dbReference type="Proteomes" id="UP001595868"/>
    </source>
</evidence>
<accession>A0ABV8KK17</accession>
<protein>
    <recommendedName>
        <fullName evidence="4">Alpha amylase inhibitor</fullName>
    </recommendedName>
</protein>
<sequence length="107" mass="11434">MFQARRIRIGALLALVAGTTLVAFDVQPAAAAPTNCTYGWNLSLNQESATCTDLVQETWYLRLTCERFNGLPDIHVNGSAVYGPGRGTSIARCPSGTEISGSTLMIL</sequence>
<proteinExistence type="predicted"/>
<evidence type="ECO:0000256" key="1">
    <source>
        <dbReference type="SAM" id="SignalP"/>
    </source>
</evidence>
<organism evidence="2 3">
    <name type="scientific">Micromonospora zhanjiangensis</name>
    <dbReference type="NCBI Taxonomy" id="1522057"/>
    <lineage>
        <taxon>Bacteria</taxon>
        <taxon>Bacillati</taxon>
        <taxon>Actinomycetota</taxon>
        <taxon>Actinomycetes</taxon>
        <taxon>Micromonosporales</taxon>
        <taxon>Micromonosporaceae</taxon>
        <taxon>Micromonospora</taxon>
    </lineage>
</organism>
<comment type="caution">
    <text evidence="2">The sequence shown here is derived from an EMBL/GenBank/DDBJ whole genome shotgun (WGS) entry which is preliminary data.</text>
</comment>
<dbReference type="EMBL" id="JBHSBN010000005">
    <property type="protein sequence ID" value="MFC4106366.1"/>
    <property type="molecule type" value="Genomic_DNA"/>
</dbReference>
<keyword evidence="3" id="KW-1185">Reference proteome</keyword>
<keyword evidence="1" id="KW-0732">Signal</keyword>
<dbReference type="Proteomes" id="UP001595868">
    <property type="component" value="Unassembled WGS sequence"/>
</dbReference>
<name>A0ABV8KK17_9ACTN</name>
<reference evidence="3" key="1">
    <citation type="journal article" date="2019" name="Int. J. Syst. Evol. Microbiol.">
        <title>The Global Catalogue of Microorganisms (GCM) 10K type strain sequencing project: providing services to taxonomists for standard genome sequencing and annotation.</title>
        <authorList>
            <consortium name="The Broad Institute Genomics Platform"/>
            <consortium name="The Broad Institute Genome Sequencing Center for Infectious Disease"/>
            <person name="Wu L."/>
            <person name="Ma J."/>
        </authorList>
    </citation>
    <scope>NUCLEOTIDE SEQUENCE [LARGE SCALE GENOMIC DNA]</scope>
    <source>
        <strain evidence="3">2902at01</strain>
    </source>
</reference>
<evidence type="ECO:0000313" key="2">
    <source>
        <dbReference type="EMBL" id="MFC4106366.1"/>
    </source>
</evidence>
<dbReference type="RefSeq" id="WP_377544112.1">
    <property type="nucleotide sequence ID" value="NZ_JBHSBN010000005.1"/>
</dbReference>
<feature type="signal peptide" evidence="1">
    <location>
        <begin position="1"/>
        <end position="31"/>
    </location>
</feature>